<reference evidence="3 4" key="1">
    <citation type="submission" date="2019-05" db="EMBL/GenBank/DDBJ databases">
        <title>Sporisorium graminicola CBS 10092 draft sequencing and annotation.</title>
        <authorList>
            <person name="Solano-Gonzalez S."/>
            <person name="Caddick M.X."/>
            <person name="Darby A."/>
        </authorList>
    </citation>
    <scope>NUCLEOTIDE SEQUENCE [LARGE SCALE GENOMIC DNA]</scope>
    <source>
        <strain evidence="3 4">CBS 10092</strain>
    </source>
</reference>
<evidence type="ECO:0000256" key="1">
    <source>
        <dbReference type="SAM" id="MobiDB-lite"/>
    </source>
</evidence>
<feature type="region of interest" description="Disordered" evidence="1">
    <location>
        <begin position="311"/>
        <end position="362"/>
    </location>
</feature>
<feature type="domain" description="Transcription regulator Rua1 C-terminal" evidence="2">
    <location>
        <begin position="583"/>
        <end position="686"/>
    </location>
</feature>
<keyword evidence="4" id="KW-1185">Reference proteome</keyword>
<dbReference type="PANTHER" id="PTHR28125:SF2">
    <property type="entry name" value="MEIOTIC EXPRESSION UP-REGULATED PROTEIN 26"/>
    <property type="match status" value="1"/>
</dbReference>
<feature type="compositionally biased region" description="Polar residues" evidence="1">
    <location>
        <begin position="548"/>
        <end position="559"/>
    </location>
</feature>
<dbReference type="KEGG" id="sgra:EX895_002634"/>
<protein>
    <recommendedName>
        <fullName evidence="2">Transcription regulator Rua1 C-terminal domain-containing protein</fullName>
    </recommendedName>
</protein>
<dbReference type="EMBL" id="SRRM01000009">
    <property type="protein sequence ID" value="TKY88282.1"/>
    <property type="molecule type" value="Genomic_DNA"/>
</dbReference>
<dbReference type="GeneID" id="40725529"/>
<feature type="region of interest" description="Disordered" evidence="1">
    <location>
        <begin position="27"/>
        <end position="47"/>
    </location>
</feature>
<dbReference type="Proteomes" id="UP000306050">
    <property type="component" value="Chromosome SGRAM_16"/>
</dbReference>
<feature type="region of interest" description="Disordered" evidence="1">
    <location>
        <begin position="496"/>
        <end position="573"/>
    </location>
</feature>
<organism evidence="3 4">
    <name type="scientific">Sporisorium graminicola</name>
    <dbReference type="NCBI Taxonomy" id="280036"/>
    <lineage>
        <taxon>Eukaryota</taxon>
        <taxon>Fungi</taxon>
        <taxon>Dikarya</taxon>
        <taxon>Basidiomycota</taxon>
        <taxon>Ustilaginomycotina</taxon>
        <taxon>Ustilaginomycetes</taxon>
        <taxon>Ustilaginales</taxon>
        <taxon>Ustilaginaceae</taxon>
        <taxon>Sporisorium</taxon>
    </lineage>
</organism>
<evidence type="ECO:0000313" key="4">
    <source>
        <dbReference type="Proteomes" id="UP000306050"/>
    </source>
</evidence>
<feature type="compositionally biased region" description="Low complexity" evidence="1">
    <location>
        <begin position="499"/>
        <end position="521"/>
    </location>
</feature>
<dbReference type="Pfam" id="PF14616">
    <property type="entry name" value="Rua1_C"/>
    <property type="match status" value="1"/>
</dbReference>
<dbReference type="PANTHER" id="PTHR28125">
    <property type="entry name" value="MEIOTIC EXPRESSION UP-REGULATED PROTEIN 26"/>
    <property type="match status" value="1"/>
</dbReference>
<sequence length="694" mass="74499">MSMLSTRLVGSEKDQLEASSSACLGGGHNFGLASPPPSQTTTCSSRTSCSSSSWAQTPAPEELLNQLLFMSPPSPSTNTFEDLWSALDPSAASSSCSSVDPLASVQASFQDPSPSGVAASACPDYLVSAPSTWAWSSFDAYSSSMPSSSTLSGASSPTLARYTAPAALHESATLATAMPQIGSAYTQAWSTNSVQQSMAQQPYQANAAPTPAHIQPPCSQETAKFSFERRQWPQVESLASWLDQDICPDFALDTSAQTSCSHTRASSPKLAPRSPSHRSRSSSSAFTLVPLVDPQGLLWAAVMMNGMAKGLAKGGADSSTTVASPESDHSTLNEDDSSCEAEAMDQAEPAYEGDAVSPRSRALSPESAPYAFESLAALNAAGLGTGRAPNWLIPGHLMDLQQNLLAARHAMFGRSRHGDKPRPSTSSGTSHGAFRKQKLDAVFASAARRRSYPAEHRERRSRSSSAASESKPDSEAKNPAVAPGLDKTLCMTKLSQTVPSSQAPSRPRPSASGSASASNSSTAEFSVTDSIVLRPRPGTDDVEIAYPCTSNSLQDTQKNPGPPLDQDSNGQEAVEQVQNLFPSDLYASRFTRRGKYGREGWCSLCPQGEWYSMKRSQYLYHMQFDHGISSLTRRFFHPPQLLRVWNDAMQKTEGLCHHCNTWVPICFGPARKRDFKAWFKHARKCHRDDTGCPI</sequence>
<feature type="region of interest" description="Disordered" evidence="1">
    <location>
        <begin position="1"/>
        <end position="20"/>
    </location>
</feature>
<dbReference type="InterPro" id="IPR028012">
    <property type="entry name" value="Rua1_C"/>
</dbReference>
<dbReference type="RefSeq" id="XP_029740267.1">
    <property type="nucleotide sequence ID" value="XM_029883232.1"/>
</dbReference>
<feature type="region of interest" description="Disordered" evidence="1">
    <location>
        <begin position="258"/>
        <end position="284"/>
    </location>
</feature>
<feature type="region of interest" description="Disordered" evidence="1">
    <location>
        <begin position="413"/>
        <end position="484"/>
    </location>
</feature>
<comment type="caution">
    <text evidence="3">The sequence shown here is derived from an EMBL/GenBank/DDBJ whole genome shotgun (WGS) entry which is preliminary data.</text>
</comment>
<evidence type="ECO:0000313" key="3">
    <source>
        <dbReference type="EMBL" id="TKY88282.1"/>
    </source>
</evidence>
<gene>
    <name evidence="3" type="ORF">EX895_002634</name>
</gene>
<evidence type="ECO:0000259" key="2">
    <source>
        <dbReference type="Pfam" id="PF14616"/>
    </source>
</evidence>
<proteinExistence type="predicted"/>
<dbReference type="AlphaFoldDB" id="A0A4U7KZF8"/>
<feature type="compositionally biased region" description="Acidic residues" evidence="1">
    <location>
        <begin position="333"/>
        <end position="345"/>
    </location>
</feature>
<accession>A0A4U7KZF8</accession>
<dbReference type="OrthoDB" id="2554992at2759"/>
<name>A0A4U7KZF8_9BASI</name>